<evidence type="ECO:0000313" key="1">
    <source>
        <dbReference type="EMBL" id="KAI3367679.1"/>
    </source>
</evidence>
<organism evidence="1 2">
    <name type="scientific">Scortum barcoo</name>
    <name type="common">barcoo grunter</name>
    <dbReference type="NCBI Taxonomy" id="214431"/>
    <lineage>
        <taxon>Eukaryota</taxon>
        <taxon>Metazoa</taxon>
        <taxon>Chordata</taxon>
        <taxon>Craniata</taxon>
        <taxon>Vertebrata</taxon>
        <taxon>Euteleostomi</taxon>
        <taxon>Actinopterygii</taxon>
        <taxon>Neopterygii</taxon>
        <taxon>Teleostei</taxon>
        <taxon>Neoteleostei</taxon>
        <taxon>Acanthomorphata</taxon>
        <taxon>Eupercaria</taxon>
        <taxon>Centrarchiformes</taxon>
        <taxon>Terapontoidei</taxon>
        <taxon>Terapontidae</taxon>
        <taxon>Scortum</taxon>
    </lineage>
</organism>
<keyword evidence="2" id="KW-1185">Reference proteome</keyword>
<dbReference type="Proteomes" id="UP000831701">
    <property type="component" value="Chromosome 9"/>
</dbReference>
<gene>
    <name evidence="1" type="ORF">L3Q82_026520</name>
</gene>
<dbReference type="EMBL" id="CM041539">
    <property type="protein sequence ID" value="KAI3367679.1"/>
    <property type="molecule type" value="Genomic_DNA"/>
</dbReference>
<protein>
    <submittedName>
        <fullName evidence="1">Uncharacterized protein</fullName>
    </submittedName>
</protein>
<reference evidence="1" key="1">
    <citation type="submission" date="2022-04" db="EMBL/GenBank/DDBJ databases">
        <title>Jade perch genome.</title>
        <authorList>
            <person name="Chao B."/>
        </authorList>
    </citation>
    <scope>NUCLEOTIDE SEQUENCE</scope>
    <source>
        <strain evidence="1">CB-2022</strain>
    </source>
</reference>
<evidence type="ECO:0000313" key="2">
    <source>
        <dbReference type="Proteomes" id="UP000831701"/>
    </source>
</evidence>
<proteinExistence type="predicted"/>
<accession>A0ACB8WIU5</accession>
<comment type="caution">
    <text evidence="1">The sequence shown here is derived from an EMBL/GenBank/DDBJ whole genome shotgun (WGS) entry which is preliminary data.</text>
</comment>
<sequence length="689" mass="77007">MPQPPRCEQLSLCDSSGPKMHLSSVSPRHLLQLCISTLHCFIASVVSRLSSWVTGACKGTSSLVPPADEQLEPKRGQSVTTPTSVNYHFTRKCNYKCGFCFHTAKTSFVLPLEEAKRGLKLLKESGMEKINFSGGEPFLHDRGDFLGKLVQFCKQDLQLPSVSIVSNGSMIKEKWFQKYGDHLDILAISCDSFDEATNQLIGRAQGKKSHLDGLYKIRSWCQQYKVAFKINSVINTFNLDEDMTEAITQLGPVRWKVFQCLLIDGENAGEKALREAERFVVSDQQFQDFLNRHSGVSCLVPESNEKELIFSSFSGGYTIKTALSQKASSVAVKMTTARYRPTWELAVDPLVSCKLCLGEFPLEQMTTITQCQCVFCTLCLKQYVELLIKEGLETAISCPDSACPKRGHLQENEIECMVATEMMQRYKKLQFEREVLLDPCRTWCPSSTCQAVCQLKEADSPALPQLVQCAVCALEFCSACKANWHPGQACQENNLPITSFLPGENSSFYKNEEDDAPIKRCPKCKVYIERDEGCAQMMCKNCKHAFCWYCLESLDDDFLLIHYDKGPCRNKLGHSRASVIWHRTQVVGIFAGFGLLLLVASPFLLLATPIVLCCKCKCSKGDDDPLPTLNLNTPSELELEHRAASRMGHLFFPFSSLYVLFLPPALSASFFWGLSLPPALAAFGIHRSA</sequence>
<name>A0ACB8WIU5_9TELE</name>